<dbReference type="Gene3D" id="2.30.30.140">
    <property type="match status" value="1"/>
</dbReference>
<name>A0A811UBN9_CERCA</name>
<sequence>SPRNSPTTTTTTITTPPPPPSTPSTPTPTALPPPATTIATNRKSPQKTPNKLLRVRNTRTARTTKIINMTESADSTAAALTAATASTAPTTPPFTATQRFAIGELIWGPSRGYPAWPGKVVQVDMDEQQPQTANGEPAVWVQWFSGGGRIITELVAITSLHSLSDGLEAHHKAQKDTRKSRKLNSQLERAIQEAMTELDPTNVGGYAIVPTSGGPTHAISTTSAQNSFTAPPTTATTPRNKPIRIAPAPAPQNGSPNKNTTGGATSIAFNQAQQQQQQQATTQQLSALGK</sequence>
<evidence type="ECO:0000256" key="1">
    <source>
        <dbReference type="SAM" id="MobiDB-lite"/>
    </source>
</evidence>
<evidence type="ECO:0000313" key="4">
    <source>
        <dbReference type="Proteomes" id="UP000606786"/>
    </source>
</evidence>
<feature type="compositionally biased region" description="Low complexity" evidence="1">
    <location>
        <begin position="229"/>
        <end position="238"/>
    </location>
</feature>
<feature type="region of interest" description="Disordered" evidence="1">
    <location>
        <begin position="214"/>
        <end position="290"/>
    </location>
</feature>
<evidence type="ECO:0000313" key="3">
    <source>
        <dbReference type="EMBL" id="CAD6994723.1"/>
    </source>
</evidence>
<feature type="compositionally biased region" description="Low complexity" evidence="1">
    <location>
        <begin position="1"/>
        <end position="14"/>
    </location>
</feature>
<dbReference type="GO" id="GO:0010369">
    <property type="term" value="C:chromocenter"/>
    <property type="evidence" value="ECO:0007669"/>
    <property type="project" value="TreeGrafter"/>
</dbReference>
<dbReference type="OrthoDB" id="641149at2759"/>
<keyword evidence="4" id="KW-1185">Reference proteome</keyword>
<proteinExistence type="predicted"/>
<dbReference type="GO" id="GO:0003682">
    <property type="term" value="F:chromatin binding"/>
    <property type="evidence" value="ECO:0007669"/>
    <property type="project" value="TreeGrafter"/>
</dbReference>
<feature type="compositionally biased region" description="Polar residues" evidence="1">
    <location>
        <begin position="252"/>
        <end position="270"/>
    </location>
</feature>
<feature type="compositionally biased region" description="Low complexity" evidence="1">
    <location>
        <begin position="271"/>
        <end position="284"/>
    </location>
</feature>
<feature type="compositionally biased region" description="Pro residues" evidence="1">
    <location>
        <begin position="15"/>
        <end position="35"/>
    </location>
</feature>
<dbReference type="PROSITE" id="PS50812">
    <property type="entry name" value="PWWP"/>
    <property type="match status" value="1"/>
</dbReference>
<dbReference type="Proteomes" id="UP000606786">
    <property type="component" value="Unassembled WGS sequence"/>
</dbReference>
<dbReference type="PANTHER" id="PTHR16112:SF16">
    <property type="entry name" value="SIX-BANDED, ISOFORM H"/>
    <property type="match status" value="1"/>
</dbReference>
<gene>
    <name evidence="3" type="ORF">CCAP1982_LOCUS3456</name>
</gene>
<dbReference type="AlphaFoldDB" id="A0A811UBN9"/>
<dbReference type="Pfam" id="PF00855">
    <property type="entry name" value="PWWP"/>
    <property type="match status" value="1"/>
</dbReference>
<dbReference type="InterPro" id="IPR000313">
    <property type="entry name" value="PWWP_dom"/>
</dbReference>
<dbReference type="PANTHER" id="PTHR16112">
    <property type="entry name" value="METHYL-CPG BINDING PROTEIN, DROSOPHILA"/>
    <property type="match status" value="1"/>
</dbReference>
<dbReference type="GO" id="GO:0005634">
    <property type="term" value="C:nucleus"/>
    <property type="evidence" value="ECO:0007669"/>
    <property type="project" value="TreeGrafter"/>
</dbReference>
<evidence type="ECO:0000259" key="2">
    <source>
        <dbReference type="PROSITE" id="PS50812"/>
    </source>
</evidence>
<accession>A0A811UBN9</accession>
<feature type="region of interest" description="Disordered" evidence="1">
    <location>
        <begin position="1"/>
        <end position="49"/>
    </location>
</feature>
<feature type="compositionally biased region" description="Polar residues" evidence="1">
    <location>
        <begin position="218"/>
        <end position="228"/>
    </location>
</feature>
<organism evidence="3 4">
    <name type="scientific">Ceratitis capitata</name>
    <name type="common">Mediterranean fruit fly</name>
    <name type="synonym">Tephritis capitata</name>
    <dbReference type="NCBI Taxonomy" id="7213"/>
    <lineage>
        <taxon>Eukaryota</taxon>
        <taxon>Metazoa</taxon>
        <taxon>Ecdysozoa</taxon>
        <taxon>Arthropoda</taxon>
        <taxon>Hexapoda</taxon>
        <taxon>Insecta</taxon>
        <taxon>Pterygota</taxon>
        <taxon>Neoptera</taxon>
        <taxon>Endopterygota</taxon>
        <taxon>Diptera</taxon>
        <taxon>Brachycera</taxon>
        <taxon>Muscomorpha</taxon>
        <taxon>Tephritoidea</taxon>
        <taxon>Tephritidae</taxon>
        <taxon>Ceratitis</taxon>
        <taxon>Ceratitis</taxon>
    </lineage>
</organism>
<feature type="domain" description="PWWP" evidence="2">
    <location>
        <begin position="102"/>
        <end position="166"/>
    </location>
</feature>
<feature type="non-terminal residue" evidence="3">
    <location>
        <position position="1"/>
    </location>
</feature>
<dbReference type="EMBL" id="CAJHJT010000001">
    <property type="protein sequence ID" value="CAD6994723.1"/>
    <property type="molecule type" value="Genomic_DNA"/>
</dbReference>
<reference evidence="3" key="1">
    <citation type="submission" date="2020-11" db="EMBL/GenBank/DDBJ databases">
        <authorList>
            <person name="Whitehead M."/>
        </authorList>
    </citation>
    <scope>NUCLEOTIDE SEQUENCE</scope>
    <source>
        <strain evidence="3">EGII</strain>
    </source>
</reference>
<comment type="caution">
    <text evidence="3">The sequence shown here is derived from an EMBL/GenBank/DDBJ whole genome shotgun (WGS) entry which is preliminary data.</text>
</comment>
<dbReference type="SUPFAM" id="SSF63748">
    <property type="entry name" value="Tudor/PWWP/MBT"/>
    <property type="match status" value="1"/>
</dbReference>
<protein>
    <submittedName>
        <fullName evidence="3">(Mediterranean fruit fly) hypothetical protein</fullName>
    </submittedName>
</protein>